<dbReference type="EMBL" id="JAPFFI010000003">
    <property type="protein sequence ID" value="KAJ6398859.1"/>
    <property type="molecule type" value="Genomic_DNA"/>
</dbReference>
<proteinExistence type="predicted"/>
<name>A0ABQ9CK65_9ROSI</name>
<dbReference type="Proteomes" id="UP001141253">
    <property type="component" value="Chromosome 5"/>
</dbReference>
<evidence type="ECO:0000313" key="2">
    <source>
        <dbReference type="Proteomes" id="UP001141253"/>
    </source>
</evidence>
<keyword evidence="2" id="KW-1185">Reference proteome</keyword>
<evidence type="ECO:0000313" key="1">
    <source>
        <dbReference type="EMBL" id="KAJ6398859.1"/>
    </source>
</evidence>
<gene>
    <name evidence="1" type="ORF">OIU77_019592</name>
</gene>
<protein>
    <submittedName>
        <fullName evidence="1">Uncharacterized protein</fullName>
    </submittedName>
</protein>
<reference evidence="1" key="2">
    <citation type="journal article" date="2023" name="Int. J. Mol. Sci.">
        <title>De Novo Assembly and Annotation of 11 Diverse Shrub Willow (Salix) Genomes Reveals Novel Gene Organization in Sex-Linked Regions.</title>
        <authorList>
            <person name="Hyden B."/>
            <person name="Feng K."/>
            <person name="Yates T.B."/>
            <person name="Jawdy S."/>
            <person name="Cereghino C."/>
            <person name="Smart L.B."/>
            <person name="Muchero W."/>
        </authorList>
    </citation>
    <scope>NUCLEOTIDE SEQUENCE</scope>
    <source>
        <tissue evidence="1">Shoot tip</tissue>
    </source>
</reference>
<reference evidence="1" key="1">
    <citation type="submission" date="2022-10" db="EMBL/GenBank/DDBJ databases">
        <authorList>
            <person name="Hyden B.L."/>
            <person name="Feng K."/>
            <person name="Yates T."/>
            <person name="Jawdy S."/>
            <person name="Smart L.B."/>
            <person name="Muchero W."/>
        </authorList>
    </citation>
    <scope>NUCLEOTIDE SEQUENCE</scope>
    <source>
        <tissue evidence="1">Shoot tip</tissue>
    </source>
</reference>
<sequence length="85" mass="9526">MVLRGPPEEATARVLTLSSHQQQFLSQLPGSYLSSHQQQFLSQLPLISPSFPCAAFASHKLVRDQYQLQPLLELQSEMEQGGIFN</sequence>
<comment type="caution">
    <text evidence="1">The sequence shown here is derived from an EMBL/GenBank/DDBJ whole genome shotgun (WGS) entry which is preliminary data.</text>
</comment>
<accession>A0ABQ9CK65</accession>
<organism evidence="1 2">
    <name type="scientific">Salix suchowensis</name>
    <dbReference type="NCBI Taxonomy" id="1278906"/>
    <lineage>
        <taxon>Eukaryota</taxon>
        <taxon>Viridiplantae</taxon>
        <taxon>Streptophyta</taxon>
        <taxon>Embryophyta</taxon>
        <taxon>Tracheophyta</taxon>
        <taxon>Spermatophyta</taxon>
        <taxon>Magnoliopsida</taxon>
        <taxon>eudicotyledons</taxon>
        <taxon>Gunneridae</taxon>
        <taxon>Pentapetalae</taxon>
        <taxon>rosids</taxon>
        <taxon>fabids</taxon>
        <taxon>Malpighiales</taxon>
        <taxon>Salicaceae</taxon>
        <taxon>Saliceae</taxon>
        <taxon>Salix</taxon>
    </lineage>
</organism>